<name>A0A2P7BQB8_9HYPH</name>
<feature type="domain" description="DUF2460" evidence="1">
    <location>
        <begin position="11"/>
        <end position="193"/>
    </location>
</feature>
<comment type="caution">
    <text evidence="2">The sequence shown here is derived from an EMBL/GenBank/DDBJ whole genome shotgun (WGS) entry which is preliminary data.</text>
</comment>
<dbReference type="OrthoDB" id="1685145at2"/>
<evidence type="ECO:0000313" key="2">
    <source>
        <dbReference type="EMBL" id="PSH68625.1"/>
    </source>
</evidence>
<accession>A0A2P7BQB8</accession>
<dbReference type="AlphaFoldDB" id="A0A2P7BQB8"/>
<dbReference type="Pfam" id="PF09343">
    <property type="entry name" value="DUF2460"/>
    <property type="match status" value="1"/>
</dbReference>
<reference evidence="3" key="1">
    <citation type="submission" date="2017-11" db="EMBL/GenBank/DDBJ databases">
        <authorList>
            <person name="Kuznetsova I."/>
            <person name="Sazanova A."/>
            <person name="Chirak E."/>
            <person name="Safronova V."/>
            <person name="Willems A."/>
        </authorList>
    </citation>
    <scope>NUCLEOTIDE SEQUENCE [LARGE SCALE GENOMIC DNA]</scope>
    <source>
        <strain evidence="3">STM 196</strain>
    </source>
</reference>
<dbReference type="InterPro" id="IPR011740">
    <property type="entry name" value="DUF2460"/>
</dbReference>
<sequence length="210" mass="23185">MVDHPNAILSDKIAVGFTSGPEFLTSITTVSGGYERRNARRAKPRWRFDFSGAEIKADLIRELLDFYMGRFGPLYSWLLKDWWNYQLMDEAALIGGTALVAAGGETTAQIVKRYDVGGNPYIRTIKYIASGTLRVFVNGVLDSGASHVNGLVTLSAPLTAGQVVTIGSPDAPTEYYFPVRFRNDFAGLQMTAQSPYLGTWQNFDAQEVLE</sequence>
<gene>
    <name evidence="2" type="ORF">CU102_12765</name>
</gene>
<evidence type="ECO:0000259" key="1">
    <source>
        <dbReference type="Pfam" id="PF09343"/>
    </source>
</evidence>
<dbReference type="RefSeq" id="WP_106711479.1">
    <property type="nucleotide sequence ID" value="NZ_PGGO01000008.1"/>
</dbReference>
<proteinExistence type="predicted"/>
<keyword evidence="3" id="KW-1185">Reference proteome</keyword>
<dbReference type="EMBL" id="PGGO01000008">
    <property type="protein sequence ID" value="PSH68625.1"/>
    <property type="molecule type" value="Genomic_DNA"/>
</dbReference>
<dbReference type="Proteomes" id="UP000241444">
    <property type="component" value="Unassembled WGS sequence"/>
</dbReference>
<protein>
    <recommendedName>
        <fullName evidence="1">DUF2460 domain-containing protein</fullName>
    </recommendedName>
</protein>
<evidence type="ECO:0000313" key="3">
    <source>
        <dbReference type="Proteomes" id="UP000241444"/>
    </source>
</evidence>
<organism evidence="2 3">
    <name type="scientific">Phyllobacterium brassicacearum</name>
    <dbReference type="NCBI Taxonomy" id="314235"/>
    <lineage>
        <taxon>Bacteria</taxon>
        <taxon>Pseudomonadati</taxon>
        <taxon>Pseudomonadota</taxon>
        <taxon>Alphaproteobacteria</taxon>
        <taxon>Hyphomicrobiales</taxon>
        <taxon>Phyllobacteriaceae</taxon>
        <taxon>Phyllobacterium</taxon>
    </lineage>
</organism>